<accession>A0A557SH49</accession>
<proteinExistence type="predicted"/>
<evidence type="ECO:0000256" key="1">
    <source>
        <dbReference type="SAM" id="MobiDB-lite"/>
    </source>
</evidence>
<protein>
    <recommendedName>
        <fullName evidence="5">Lysozyme inhibitor LprI N-terminal domain-containing protein</fullName>
    </recommendedName>
</protein>
<dbReference type="AlphaFoldDB" id="A0A557SH49"/>
<feature type="chain" id="PRO_5021885592" description="Lysozyme inhibitor LprI N-terminal domain-containing protein" evidence="2">
    <location>
        <begin position="24"/>
        <end position="1145"/>
    </location>
</feature>
<dbReference type="OrthoDB" id="9428894at2"/>
<evidence type="ECO:0000313" key="4">
    <source>
        <dbReference type="Proteomes" id="UP000316649"/>
    </source>
</evidence>
<organism evidence="3 4">
    <name type="scientific">Sedimenticola selenatireducens</name>
    <dbReference type="NCBI Taxonomy" id="191960"/>
    <lineage>
        <taxon>Bacteria</taxon>
        <taxon>Pseudomonadati</taxon>
        <taxon>Pseudomonadota</taxon>
        <taxon>Gammaproteobacteria</taxon>
        <taxon>Chromatiales</taxon>
        <taxon>Sedimenticolaceae</taxon>
        <taxon>Sedimenticola</taxon>
    </lineage>
</organism>
<feature type="compositionally biased region" description="Low complexity" evidence="1">
    <location>
        <begin position="1042"/>
        <end position="1053"/>
    </location>
</feature>
<gene>
    <name evidence="3" type="ORF">FHP88_04815</name>
</gene>
<evidence type="ECO:0008006" key="5">
    <source>
        <dbReference type="Google" id="ProtNLM"/>
    </source>
</evidence>
<feature type="signal peptide" evidence="2">
    <location>
        <begin position="1"/>
        <end position="23"/>
    </location>
</feature>
<feature type="region of interest" description="Disordered" evidence="1">
    <location>
        <begin position="932"/>
        <end position="951"/>
    </location>
</feature>
<keyword evidence="4" id="KW-1185">Reference proteome</keyword>
<evidence type="ECO:0000256" key="2">
    <source>
        <dbReference type="SAM" id="SignalP"/>
    </source>
</evidence>
<comment type="caution">
    <text evidence="3">The sequence shown here is derived from an EMBL/GenBank/DDBJ whole genome shotgun (WGS) entry which is preliminary data.</text>
</comment>
<dbReference type="Proteomes" id="UP000316649">
    <property type="component" value="Unassembled WGS sequence"/>
</dbReference>
<sequence length="1145" mass="126248">MKRLTLVALLITATQLTGCIGMAEFVAENAMAPASNVSQAEYNVLANARVQTTPPNIRAFESAKNGDPYAQFLYQAMSNWQNTFRGLGGSAKTPQEQAAWLTETEAGKDLFIRKFMEFQSQAEAEKSWRDHLAQQREAAALSRTLANTLPNAQSAQRSEPRRLVLSTGNKTRVSYISTASASYTFEGRDYQAYDQQLQALLQSVRGLMGGRGDWLAYDQAQGDGGHIIRYTYRWQEGGMRTDFHELALAVNASAPSEWSPDFSILLSVTLTQVDSVTEGAYNWRRTAQSTEAATAPPATKQVASFLLNSINVQATPPAQSSAARRAQHTQAAAEMNPQRRIDRFHFQPWVPQVNLDRCSGSQSKSSCQGTVHFDDGARFEGMLQLYSHKGLNHLFMHKGKLTWAGGEVAEGVIRPDQPFKLEKSDFHFQSADIKQGDSPLYIRHQGAHWAPNLEAGGVFSNKALRLNPSIRGFAVLNGVTRFTTPQAESPSAGMIYDLLTRDSRVGSFLGLVSAEKRATGYRPDDRNTYAFSIDGPYKDAFLVRDQRGRILAIEHYIKGKQVAEFPLAGLKVCQGLKLGLVAPGPLGESGEWHAADCTAQGERSYLRLAVESLAAHRATLSLLQVQGTWQGKRFVPNKLSQLEIEEGLVSALRQVTGGWQRVGKTWQLAGDARCVYDVDSQDEYADRSEPAPCHFANGVQDDAAYRDRAQTAERGTQYWRKTYCTELYDLASKAYYRTLGSYRDYCQRDLAYFGRRINDWSKYYYSWLIGGSPEKDFKGQLACYDRKLNSATKARHGDGSLDEAEFALWAFNVRLEDDPGLAYCELGPVEERIAETQRMQQAMQAERDGFASTRDTYRRMGDQYRTAKANKQRQMSLNLNSYIVNRLSNIGNDARAAMNQATGWTRPWMAEALANDARQREAEVAAMQQRAQSWPQRAPEPPAQAISKPKYTPLGAGVNNKIVINGPGYACYDPENRNCKHGETIVPDGKGGWKTLDGKPVGPQDTQTTTAALDQKSAPTVPAVAPANGRPAGMEREGLPGSGRASPAGGATAPSAGGKVALAACWQNSAKLWLCDGPNQNLVTGYKTVEEAMKLVSCPGGGYVDTIVGSGGLSGKRIQIYRCGRNLASYDRDIRMKPDYGRLPY</sequence>
<dbReference type="EMBL" id="VMNH01000005">
    <property type="protein sequence ID" value="TVO76749.1"/>
    <property type="molecule type" value="Genomic_DNA"/>
</dbReference>
<feature type="compositionally biased region" description="Low complexity" evidence="1">
    <location>
        <begin position="1004"/>
        <end position="1015"/>
    </location>
</feature>
<feature type="region of interest" description="Disordered" evidence="1">
    <location>
        <begin position="998"/>
        <end position="1053"/>
    </location>
</feature>
<name>A0A557SH49_9GAMM</name>
<evidence type="ECO:0000313" key="3">
    <source>
        <dbReference type="EMBL" id="TVO76749.1"/>
    </source>
</evidence>
<dbReference type="RefSeq" id="WP_144357879.1">
    <property type="nucleotide sequence ID" value="NZ_VMNH01000005.1"/>
</dbReference>
<keyword evidence="2" id="KW-0732">Signal</keyword>
<reference evidence="3 4" key="1">
    <citation type="submission" date="2019-07" db="EMBL/GenBank/DDBJ databases">
        <title>The pathways for chlorine oxyanion respiration interact through the shared metabolite chlorate.</title>
        <authorList>
            <person name="Barnum T.P."/>
            <person name="Cheng Y."/>
            <person name="Hill K.A."/>
            <person name="Lucas L.N."/>
            <person name="Carlson H.K."/>
            <person name="Coates J.D."/>
        </authorList>
    </citation>
    <scope>NUCLEOTIDE SEQUENCE [LARGE SCALE GENOMIC DNA]</scope>
    <source>
        <strain evidence="3 4">BK-1</strain>
    </source>
</reference>